<sequence>MSIPTRLGLTACLGLLFALPTHAADITPLMAPAAPVEETESGWQFTFAPYFWMAGLSGDTAQFGLPTVHIDSSFSDIWSNLDFAAMATVEARKDRFSVFGDLIYTKLSGDGKARGVFTDTVDVESETFAGLIGVGYTVFEDQNSHLDVVGGARIWSVNTTISFQGGPLDGISRDDRKTWVDGMVGVRGNYFFTPEIYLTGWGLVGAGGADIDWDVGLGLGYRFNDTISAIAGYRALGVNYDNDGFIFDVVQQGPILGLSIRF</sequence>
<evidence type="ECO:0008006" key="6">
    <source>
        <dbReference type="Google" id="ProtNLM"/>
    </source>
</evidence>
<evidence type="ECO:0000313" key="4">
    <source>
        <dbReference type="Proteomes" id="UP001055460"/>
    </source>
</evidence>
<dbReference type="EMBL" id="CP121308">
    <property type="protein sequence ID" value="WFP89080.1"/>
    <property type="molecule type" value="Genomic_DNA"/>
</dbReference>
<evidence type="ECO:0000313" key="2">
    <source>
        <dbReference type="EMBL" id="USJ21850.1"/>
    </source>
</evidence>
<dbReference type="EMBL" id="CP098807">
    <property type="protein sequence ID" value="USJ21850.1"/>
    <property type="molecule type" value="Genomic_DNA"/>
</dbReference>
<feature type="chain" id="PRO_5040212278" description="Outer membrane protein beta-barrel domain-containing protein" evidence="1">
    <location>
        <begin position="24"/>
        <end position="262"/>
    </location>
</feature>
<reference evidence="2" key="1">
    <citation type="submission" date="2022-06" db="EMBL/GenBank/DDBJ databases">
        <title>Physiological and biochemical characterization and genomic elucidation of a strain of the genus Ensifer adhaerens M8 that combines arsenic oxidation and chromium reduction.</title>
        <authorList>
            <person name="Li X."/>
            <person name="Yu c."/>
        </authorList>
    </citation>
    <scope>NUCLEOTIDE SEQUENCE</scope>
    <source>
        <strain evidence="2">M8</strain>
    </source>
</reference>
<organism evidence="2 4">
    <name type="scientific">Ensifer adhaerens</name>
    <name type="common">Sinorhizobium morelense</name>
    <dbReference type="NCBI Taxonomy" id="106592"/>
    <lineage>
        <taxon>Bacteria</taxon>
        <taxon>Pseudomonadati</taxon>
        <taxon>Pseudomonadota</taxon>
        <taxon>Alphaproteobacteria</taxon>
        <taxon>Hyphomicrobiales</taxon>
        <taxon>Rhizobiaceae</taxon>
        <taxon>Sinorhizobium/Ensifer group</taxon>
        <taxon>Ensifer</taxon>
    </lineage>
</organism>
<reference evidence="3 5" key="2">
    <citation type="submission" date="2023-03" db="EMBL/GenBank/DDBJ databases">
        <title>Comparative genome and transcriptome analysis combination mining strategies for increasing vitamin B12 production of Ensifer adhaerens strain.</title>
        <authorList>
            <person name="Yongheng L."/>
        </authorList>
    </citation>
    <scope>NUCLEOTIDE SEQUENCE [LARGE SCALE GENOMIC DNA]</scope>
    <source>
        <strain evidence="3 5">Casida A-T305</strain>
    </source>
</reference>
<accession>A0A9Q9D818</accession>
<feature type="signal peptide" evidence="1">
    <location>
        <begin position="1"/>
        <end position="23"/>
    </location>
</feature>
<dbReference type="RefSeq" id="WP_034792592.1">
    <property type="nucleotide sequence ID" value="NZ_CAXURO020000001.1"/>
</dbReference>
<keyword evidence="5" id="KW-1185">Reference proteome</keyword>
<gene>
    <name evidence="2" type="ORF">NE863_11015</name>
    <name evidence="3" type="ORF">P4B07_10865</name>
</gene>
<dbReference type="AlphaFoldDB" id="A0A9Q9D818"/>
<dbReference type="OrthoDB" id="6555107at2"/>
<dbReference type="Proteomes" id="UP001214094">
    <property type="component" value="Chromosome"/>
</dbReference>
<evidence type="ECO:0000256" key="1">
    <source>
        <dbReference type="SAM" id="SignalP"/>
    </source>
</evidence>
<proteinExistence type="predicted"/>
<name>A0A9Q9D818_ENSAD</name>
<protein>
    <recommendedName>
        <fullName evidence="6">Outer membrane protein beta-barrel domain-containing protein</fullName>
    </recommendedName>
</protein>
<evidence type="ECO:0000313" key="3">
    <source>
        <dbReference type="EMBL" id="WFP89080.1"/>
    </source>
</evidence>
<keyword evidence="1" id="KW-0732">Signal</keyword>
<evidence type="ECO:0000313" key="5">
    <source>
        <dbReference type="Proteomes" id="UP001214094"/>
    </source>
</evidence>
<dbReference type="InterPro" id="IPR011250">
    <property type="entry name" value="OMP/PagP_B-barrel"/>
</dbReference>
<dbReference type="Proteomes" id="UP001055460">
    <property type="component" value="Chromosome"/>
</dbReference>
<dbReference type="SUPFAM" id="SSF56925">
    <property type="entry name" value="OMPA-like"/>
    <property type="match status" value="1"/>
</dbReference>
<dbReference type="GeneID" id="29518538"/>